<protein>
    <submittedName>
        <fullName evidence="2">Uncharacterized protein</fullName>
    </submittedName>
</protein>
<organism evidence="2">
    <name type="scientific">marine metagenome</name>
    <dbReference type="NCBI Taxonomy" id="408172"/>
    <lineage>
        <taxon>unclassified sequences</taxon>
        <taxon>metagenomes</taxon>
        <taxon>ecological metagenomes</taxon>
    </lineage>
</organism>
<proteinExistence type="predicted"/>
<reference evidence="2" key="1">
    <citation type="submission" date="2018-05" db="EMBL/GenBank/DDBJ databases">
        <authorList>
            <person name="Lanie J.A."/>
            <person name="Ng W.-L."/>
            <person name="Kazmierczak K.M."/>
            <person name="Andrzejewski T.M."/>
            <person name="Davidsen T.M."/>
            <person name="Wayne K.J."/>
            <person name="Tettelin H."/>
            <person name="Glass J.I."/>
            <person name="Rusch D."/>
            <person name="Podicherti R."/>
            <person name="Tsui H.-C.T."/>
            <person name="Winkler M.E."/>
        </authorList>
    </citation>
    <scope>NUCLEOTIDE SEQUENCE</scope>
</reference>
<sequence length="51" mass="5697">MPGVRPFDLTVILIESSSVKSDVNSLAGRKYEPPHNRNIKSVAEMQSDRLL</sequence>
<accession>A0A382L2Z1</accession>
<evidence type="ECO:0000313" key="2">
    <source>
        <dbReference type="EMBL" id="SVC30183.1"/>
    </source>
</evidence>
<dbReference type="EMBL" id="UINC01083970">
    <property type="protein sequence ID" value="SVC30183.1"/>
    <property type="molecule type" value="Genomic_DNA"/>
</dbReference>
<name>A0A382L2Z1_9ZZZZ</name>
<dbReference type="AlphaFoldDB" id="A0A382L2Z1"/>
<evidence type="ECO:0000256" key="1">
    <source>
        <dbReference type="SAM" id="MobiDB-lite"/>
    </source>
</evidence>
<feature type="region of interest" description="Disordered" evidence="1">
    <location>
        <begin position="25"/>
        <end position="51"/>
    </location>
</feature>
<gene>
    <name evidence="2" type="ORF">METZ01_LOCUS283037</name>
</gene>